<reference evidence="5 6" key="1">
    <citation type="submission" date="2024-03" db="EMBL/GenBank/DDBJ databases">
        <authorList>
            <person name="Brejova B."/>
        </authorList>
    </citation>
    <scope>NUCLEOTIDE SEQUENCE [LARGE SCALE GENOMIC DNA]</scope>
    <source>
        <strain evidence="5 6">CBS 14171</strain>
    </source>
</reference>
<feature type="region of interest" description="Disordered" evidence="3">
    <location>
        <begin position="1"/>
        <end position="26"/>
    </location>
</feature>
<gene>
    <name evidence="5" type="ORF">LODBEIA_P56630</name>
</gene>
<evidence type="ECO:0000259" key="4">
    <source>
        <dbReference type="PROSITE" id="PS50086"/>
    </source>
</evidence>
<dbReference type="SUPFAM" id="SSF47923">
    <property type="entry name" value="Ypt/Rab-GAP domain of gyp1p"/>
    <property type="match status" value="2"/>
</dbReference>
<proteinExistence type="inferred from homology"/>
<dbReference type="InterPro" id="IPR000195">
    <property type="entry name" value="Rab-GAP-TBC_dom"/>
</dbReference>
<organism evidence="5 6">
    <name type="scientific">Lodderomyces beijingensis</name>
    <dbReference type="NCBI Taxonomy" id="1775926"/>
    <lineage>
        <taxon>Eukaryota</taxon>
        <taxon>Fungi</taxon>
        <taxon>Dikarya</taxon>
        <taxon>Ascomycota</taxon>
        <taxon>Saccharomycotina</taxon>
        <taxon>Pichiomycetes</taxon>
        <taxon>Debaryomycetaceae</taxon>
        <taxon>Candida/Lodderomyces clade</taxon>
        <taxon>Lodderomyces</taxon>
    </lineage>
</organism>
<dbReference type="Gene3D" id="1.10.8.270">
    <property type="entry name" value="putative rabgap domain of human tbc1 domain family member 14 like domains"/>
    <property type="match status" value="1"/>
</dbReference>
<dbReference type="Proteomes" id="UP001497383">
    <property type="component" value="Chromosome 7"/>
</dbReference>
<dbReference type="SMART" id="SM00164">
    <property type="entry name" value="TBC"/>
    <property type="match status" value="1"/>
</dbReference>
<dbReference type="Pfam" id="PF00566">
    <property type="entry name" value="RabGAP-TBC"/>
    <property type="match status" value="1"/>
</dbReference>
<protein>
    <recommendedName>
        <fullName evidence="2">Oxidant-induced cell-cycle arrest protein 5</fullName>
    </recommendedName>
</protein>
<dbReference type="PROSITE" id="PS50086">
    <property type="entry name" value="TBC_RABGAP"/>
    <property type="match status" value="1"/>
</dbReference>
<evidence type="ECO:0000313" key="5">
    <source>
        <dbReference type="EMBL" id="CAK9441795.1"/>
    </source>
</evidence>
<feature type="compositionally biased region" description="Basic and acidic residues" evidence="3">
    <location>
        <begin position="210"/>
        <end position="219"/>
    </location>
</feature>
<dbReference type="InterPro" id="IPR035969">
    <property type="entry name" value="Rab-GAP_TBC_sf"/>
</dbReference>
<name>A0ABP0ZTH1_9ASCO</name>
<evidence type="ECO:0000313" key="6">
    <source>
        <dbReference type="Proteomes" id="UP001497383"/>
    </source>
</evidence>
<dbReference type="PANTHER" id="PTHR47219:SF20">
    <property type="entry name" value="TBC1 DOMAIN FAMILY MEMBER 2B"/>
    <property type="match status" value="1"/>
</dbReference>
<dbReference type="PANTHER" id="PTHR47219">
    <property type="entry name" value="RAB GTPASE-ACTIVATING PROTEIN 1-LIKE"/>
    <property type="match status" value="1"/>
</dbReference>
<evidence type="ECO:0000256" key="2">
    <source>
        <dbReference type="ARBA" id="ARBA00019144"/>
    </source>
</evidence>
<dbReference type="Gene3D" id="1.10.472.80">
    <property type="entry name" value="Ypt/Rab-GAP domain of gyp1p, domain 3"/>
    <property type="match status" value="1"/>
</dbReference>
<evidence type="ECO:0000256" key="3">
    <source>
        <dbReference type="SAM" id="MobiDB-lite"/>
    </source>
</evidence>
<dbReference type="EMBL" id="OZ022411">
    <property type="protein sequence ID" value="CAK9441795.1"/>
    <property type="molecule type" value="Genomic_DNA"/>
</dbReference>
<feature type="compositionally biased region" description="Polar residues" evidence="3">
    <location>
        <begin position="1"/>
        <end position="11"/>
    </location>
</feature>
<dbReference type="RefSeq" id="XP_066832601.1">
    <property type="nucleotide sequence ID" value="XM_066976020.1"/>
</dbReference>
<sequence length="614" mass="69656">MTTARNSTKYSRSYKDEDDAEYNRGSQHLKVQSRNLHGHQRNGSTYSRSISLLDIYCAESPSRATGDSPSANVGKLDDDEIDSNLAQSLDELQILSSNESVGASPVAAYDRSNSTLIGGNSYSERPSSIMYVKPTTASVEREVLNSNVDRYGFKKVSTLSKITAPQYDRWFKEYSDYSLRRKKKWEILMKSHGLGLKLGHPQTPASSVKSVEDIPTRFPPRSDKVKKMVRRGIPAEWRGNAWFFYAGGYERLSKHEGLYDQVVRDTANIKNKDTEVIERDLFRTFPDNIYFNASLSAGGGGSPSSSSSNNIPGATSSNEETLLIKCLRRLLVAFAHYQPQIGYCQSLNFLAGLLLLFMSEERAFWMLVILTERIIPKVHAANLEGVHTDQGVLMLCVKEYIPHLWGILGTTFEGEKLSEDKMLSRLPPLTLVTSSWFMSVFVGVFPIETTLRVWDILWYEGSKTIFRISLTIFQLCVDSPEFQSRRSHGTDESEQIELFQLMQNFPKNLLDPNLVVDHCFKKIGGYGFGSLSQDEIDRCRSFVSKQREKLNSNNRRKDLTEMTPEERNSLVISHVDDGNIHDVYGFHRPIMSGMLWNKSISNKVKKKFQAKKKD</sequence>
<accession>A0ABP0ZTH1</accession>
<evidence type="ECO:0000256" key="1">
    <source>
        <dbReference type="ARBA" id="ARBA00005521"/>
    </source>
</evidence>
<comment type="similarity">
    <text evidence="1">Belongs to the OCA5 family.</text>
</comment>
<dbReference type="InterPro" id="IPR050302">
    <property type="entry name" value="Rab_GAP_TBC_domain"/>
</dbReference>
<dbReference type="GeneID" id="92210859"/>
<keyword evidence="6" id="KW-1185">Reference proteome</keyword>
<feature type="domain" description="Rab-GAP TBC" evidence="4">
    <location>
        <begin position="232"/>
        <end position="461"/>
    </location>
</feature>
<feature type="region of interest" description="Disordered" evidence="3">
    <location>
        <begin position="199"/>
        <end position="219"/>
    </location>
</feature>